<dbReference type="PROSITE" id="PS51294">
    <property type="entry name" value="HTH_MYB"/>
    <property type="match status" value="1"/>
</dbReference>
<evidence type="ECO:0000313" key="15">
    <source>
        <dbReference type="Proteomes" id="UP000242457"/>
    </source>
</evidence>
<dbReference type="InterPro" id="IPR036682">
    <property type="entry name" value="OS_D_A10/PebIII_sf"/>
</dbReference>
<dbReference type="FunFam" id="1.10.10.60:FF:000170">
    <property type="entry name" value="Transcriptional adapter"/>
    <property type="match status" value="1"/>
</dbReference>
<dbReference type="InterPro" id="IPR041983">
    <property type="entry name" value="ADA2-like_ZZ"/>
</dbReference>
<dbReference type="InterPro" id="IPR055141">
    <property type="entry name" value="TADA2A_B-like_dom"/>
</dbReference>
<keyword evidence="5" id="KW-0805">Transcription regulation</keyword>
<name>A0A2A3EPN6_APICC</name>
<proteinExistence type="predicted"/>
<dbReference type="Pfam" id="PF00249">
    <property type="entry name" value="Myb_DNA-binding"/>
    <property type="match status" value="1"/>
</dbReference>
<dbReference type="InterPro" id="IPR001005">
    <property type="entry name" value="SANT/Myb"/>
</dbReference>
<dbReference type="Proteomes" id="UP000242457">
    <property type="component" value="Unassembled WGS sequence"/>
</dbReference>
<dbReference type="SMART" id="SM00717">
    <property type="entry name" value="SANT"/>
    <property type="match status" value="1"/>
</dbReference>
<dbReference type="FunFam" id="3.30.60.90:FF:000008">
    <property type="entry name" value="Transcriptional adapter 2"/>
    <property type="match status" value="1"/>
</dbReference>
<evidence type="ECO:0000259" key="11">
    <source>
        <dbReference type="PROSITE" id="PS50135"/>
    </source>
</evidence>
<feature type="compositionally biased region" description="Polar residues" evidence="9">
    <location>
        <begin position="417"/>
        <end position="430"/>
    </location>
</feature>
<dbReference type="SUPFAM" id="SSF57850">
    <property type="entry name" value="RING/U-box"/>
    <property type="match status" value="1"/>
</dbReference>
<accession>A0A2A3EPN6</accession>
<dbReference type="InterPro" id="IPR017930">
    <property type="entry name" value="Myb_dom"/>
</dbReference>
<dbReference type="Pfam" id="PF24533">
    <property type="entry name" value="Tri-helical_Ada2b_C"/>
    <property type="match status" value="1"/>
</dbReference>
<gene>
    <name evidence="14" type="ORF">APICC_04960</name>
</gene>
<feature type="compositionally biased region" description="Basic and acidic residues" evidence="9">
    <location>
        <begin position="351"/>
        <end position="367"/>
    </location>
</feature>
<evidence type="ECO:0000256" key="7">
    <source>
        <dbReference type="ARBA" id="ARBA00023242"/>
    </source>
</evidence>
<dbReference type="GO" id="GO:0008270">
    <property type="term" value="F:zinc ion binding"/>
    <property type="evidence" value="ECO:0007669"/>
    <property type="project" value="UniProtKB-KW"/>
</dbReference>
<dbReference type="Pfam" id="PF22941">
    <property type="entry name" value="TADA2A-like_3rd"/>
    <property type="match status" value="1"/>
</dbReference>
<keyword evidence="6" id="KW-0804">Transcription</keyword>
<feature type="compositionally biased region" description="Basic and acidic residues" evidence="9">
    <location>
        <begin position="326"/>
        <end position="335"/>
    </location>
</feature>
<feature type="domain" description="Myb-like" evidence="10">
    <location>
        <begin position="72"/>
        <end position="118"/>
    </location>
</feature>
<dbReference type="Gene3D" id="1.10.2080.10">
    <property type="entry name" value="Insect odorant-binding protein A10/Ejaculatory bulb-specific protein 3"/>
    <property type="match status" value="1"/>
</dbReference>
<evidence type="ECO:0000256" key="9">
    <source>
        <dbReference type="SAM" id="MobiDB-lite"/>
    </source>
</evidence>
<evidence type="ECO:0000259" key="12">
    <source>
        <dbReference type="PROSITE" id="PS51293"/>
    </source>
</evidence>
<dbReference type="InterPro" id="IPR005055">
    <property type="entry name" value="A10/PebIII"/>
</dbReference>
<keyword evidence="2" id="KW-0479">Metal-binding</keyword>
<dbReference type="InterPro" id="IPR043145">
    <property type="entry name" value="Znf_ZZ_sf"/>
</dbReference>
<feature type="domain" description="HTH myb-type" evidence="13">
    <location>
        <begin position="72"/>
        <end position="112"/>
    </location>
</feature>
<dbReference type="PROSITE" id="PS50090">
    <property type="entry name" value="MYB_LIKE"/>
    <property type="match status" value="1"/>
</dbReference>
<dbReference type="SUPFAM" id="SSF46689">
    <property type="entry name" value="Homeodomain-like"/>
    <property type="match status" value="2"/>
</dbReference>
<dbReference type="STRING" id="94128.A0A2A3EPN6"/>
<reference evidence="14 15" key="1">
    <citation type="submission" date="2014-07" db="EMBL/GenBank/DDBJ databases">
        <title>Genomic and transcriptomic analysis on Apis cerana provide comprehensive insights into honey bee biology.</title>
        <authorList>
            <person name="Diao Q."/>
            <person name="Sun L."/>
            <person name="Zheng H."/>
            <person name="Zheng H."/>
            <person name="Xu S."/>
            <person name="Wang S."/>
            <person name="Zeng Z."/>
            <person name="Hu F."/>
            <person name="Su S."/>
            <person name="Wu J."/>
        </authorList>
    </citation>
    <scope>NUCLEOTIDE SEQUENCE [LARGE SCALE GENOMIC DNA]</scope>
    <source>
        <tissue evidence="14">Pupae without intestine</tissue>
    </source>
</reference>
<dbReference type="GO" id="GO:0003713">
    <property type="term" value="F:transcription coactivator activity"/>
    <property type="evidence" value="ECO:0007669"/>
    <property type="project" value="TreeGrafter"/>
</dbReference>
<keyword evidence="7" id="KW-0539">Nucleus</keyword>
<dbReference type="PROSITE" id="PS50135">
    <property type="entry name" value="ZF_ZZ_2"/>
    <property type="match status" value="1"/>
</dbReference>
<dbReference type="CDD" id="cd02335">
    <property type="entry name" value="ZZ_ADA2"/>
    <property type="match status" value="1"/>
</dbReference>
<evidence type="ECO:0000256" key="3">
    <source>
        <dbReference type="ARBA" id="ARBA00022771"/>
    </source>
</evidence>
<feature type="compositionally biased region" description="Low complexity" evidence="9">
    <location>
        <begin position="401"/>
        <end position="411"/>
    </location>
</feature>
<organism evidence="14 15">
    <name type="scientific">Apis cerana cerana</name>
    <name type="common">Oriental honeybee</name>
    <dbReference type="NCBI Taxonomy" id="94128"/>
    <lineage>
        <taxon>Eukaryota</taxon>
        <taxon>Metazoa</taxon>
        <taxon>Ecdysozoa</taxon>
        <taxon>Arthropoda</taxon>
        <taxon>Hexapoda</taxon>
        <taxon>Insecta</taxon>
        <taxon>Pterygota</taxon>
        <taxon>Neoptera</taxon>
        <taxon>Endopterygota</taxon>
        <taxon>Hymenoptera</taxon>
        <taxon>Apocrita</taxon>
        <taxon>Aculeata</taxon>
        <taxon>Apoidea</taxon>
        <taxon>Anthophila</taxon>
        <taxon>Apidae</taxon>
        <taxon>Apis</taxon>
    </lineage>
</organism>
<feature type="region of interest" description="Disordered" evidence="9">
    <location>
        <begin position="129"/>
        <end position="159"/>
    </location>
</feature>
<dbReference type="InterPro" id="IPR056267">
    <property type="entry name" value="Ada2b_C"/>
</dbReference>
<dbReference type="GO" id="GO:0006338">
    <property type="term" value="P:chromatin remodeling"/>
    <property type="evidence" value="ECO:0007669"/>
    <property type="project" value="TreeGrafter"/>
</dbReference>
<dbReference type="EMBL" id="KZ288209">
    <property type="protein sequence ID" value="PBC33001.1"/>
    <property type="molecule type" value="Genomic_DNA"/>
</dbReference>
<dbReference type="Pfam" id="PF03392">
    <property type="entry name" value="OS-D"/>
    <property type="match status" value="1"/>
</dbReference>
<dbReference type="GO" id="GO:0070461">
    <property type="term" value="C:SAGA-type complex"/>
    <property type="evidence" value="ECO:0007669"/>
    <property type="project" value="TreeGrafter"/>
</dbReference>
<evidence type="ECO:0000256" key="8">
    <source>
        <dbReference type="PROSITE-ProRule" id="PRU00228"/>
    </source>
</evidence>
<dbReference type="InterPro" id="IPR009057">
    <property type="entry name" value="Homeodomain-like_sf"/>
</dbReference>
<dbReference type="PANTHER" id="PTHR12374:SF63">
    <property type="entry name" value="TRANSCRIPTIONAL ADAPTER 2-BETA"/>
    <property type="match status" value="1"/>
</dbReference>
<dbReference type="PROSITE" id="PS51293">
    <property type="entry name" value="SANT"/>
    <property type="match status" value="1"/>
</dbReference>
<dbReference type="GO" id="GO:0003682">
    <property type="term" value="F:chromatin binding"/>
    <property type="evidence" value="ECO:0007669"/>
    <property type="project" value="TreeGrafter"/>
</dbReference>
<evidence type="ECO:0000256" key="4">
    <source>
        <dbReference type="ARBA" id="ARBA00022833"/>
    </source>
</evidence>
<feature type="domain" description="ZZ-type" evidence="11">
    <location>
        <begin position="11"/>
        <end position="66"/>
    </location>
</feature>
<evidence type="ECO:0000256" key="1">
    <source>
        <dbReference type="ARBA" id="ARBA00004123"/>
    </source>
</evidence>
<keyword evidence="3 8" id="KW-0863">Zinc-finger</keyword>
<dbReference type="Gene3D" id="1.10.10.10">
    <property type="entry name" value="Winged helix-like DNA-binding domain superfamily/Winged helix DNA-binding domain"/>
    <property type="match status" value="1"/>
</dbReference>
<dbReference type="PROSITE" id="PS01357">
    <property type="entry name" value="ZF_ZZ_1"/>
    <property type="match status" value="1"/>
</dbReference>
<feature type="region of interest" description="Disordered" evidence="9">
    <location>
        <begin position="319"/>
        <end position="433"/>
    </location>
</feature>
<dbReference type="CDD" id="cd00167">
    <property type="entry name" value="SANT"/>
    <property type="match status" value="1"/>
</dbReference>
<evidence type="ECO:0000256" key="5">
    <source>
        <dbReference type="ARBA" id="ARBA00023015"/>
    </source>
</evidence>
<dbReference type="OrthoDB" id="270417at2759"/>
<dbReference type="GO" id="GO:0005634">
    <property type="term" value="C:nucleus"/>
    <property type="evidence" value="ECO:0007669"/>
    <property type="project" value="UniProtKB-SubCell"/>
</dbReference>
<evidence type="ECO:0000313" key="14">
    <source>
        <dbReference type="EMBL" id="PBC33001.1"/>
    </source>
</evidence>
<dbReference type="Gene3D" id="1.10.10.60">
    <property type="entry name" value="Homeodomain-like"/>
    <property type="match status" value="1"/>
</dbReference>
<dbReference type="SUPFAM" id="SSF100910">
    <property type="entry name" value="Chemosensory protein Csp2"/>
    <property type="match status" value="1"/>
</dbReference>
<keyword evidence="4" id="KW-0862">Zinc</keyword>
<dbReference type="InterPro" id="IPR036388">
    <property type="entry name" value="WH-like_DNA-bd_sf"/>
</dbReference>
<evidence type="ECO:0000256" key="2">
    <source>
        <dbReference type="ARBA" id="ARBA00022723"/>
    </source>
</evidence>
<feature type="compositionally biased region" description="Polar residues" evidence="9">
    <location>
        <begin position="371"/>
        <end position="390"/>
    </location>
</feature>
<comment type="subcellular location">
    <subcellularLocation>
        <location evidence="1">Nucleus</location>
    </subcellularLocation>
</comment>
<dbReference type="SMART" id="SM00291">
    <property type="entry name" value="ZnF_ZZ"/>
    <property type="match status" value="1"/>
</dbReference>
<protein>
    <submittedName>
        <fullName evidence="14">Transcriptional adapter 2B</fullName>
    </submittedName>
</protein>
<evidence type="ECO:0000259" key="13">
    <source>
        <dbReference type="PROSITE" id="PS51294"/>
    </source>
</evidence>
<keyword evidence="15" id="KW-1185">Reference proteome</keyword>
<dbReference type="InterPro" id="IPR017884">
    <property type="entry name" value="SANT_dom"/>
</dbReference>
<dbReference type="InterPro" id="IPR000433">
    <property type="entry name" value="Znf_ZZ"/>
</dbReference>
<dbReference type="GO" id="GO:0006357">
    <property type="term" value="P:regulation of transcription by RNA polymerase II"/>
    <property type="evidence" value="ECO:0007669"/>
    <property type="project" value="TreeGrafter"/>
</dbReference>
<dbReference type="Gene3D" id="3.30.60.90">
    <property type="match status" value="1"/>
</dbReference>
<sequence length="624" mass="71793">MYYESSISDLYAKYNCTYCQEDISGLRVRCVECPDFDLCLQCFSAGAEIGPHKNDHSYQFMDSGTISIFNGRGNWTAREQLRLLDAIEQFGFGNWEDISKHIETRTPEEAKEEYIARYLDGNIGKHTWPPTESYKPNITDQTKSDHGPLSPDLTSRLPPLDITPEEAAQLGYMPQRDDFERDYNHEAESLVSSLFLNPAEDDDLDIALKLAQVDMYTNNLRERARRKRVVRDYQLVSAFFASSRKDKTIKKKQSKEEKEFRDRTRVFAQFYTAQEYEQFLTNLERERELRLRLSELFRYREHGITRHEECAHFEQVMAQTQGQNDTVDHWNEKKSGSSGPSTPIHRHTSKKREEEKNYSSTDRKYIAKDLPSSSFSINQTNPNRMTTLANQWAEPDNNPNSSSQHSTSSSSAAEKNYTATTSGKSCTTAGDSEERDIEMEAAAHLLTKQEKSLCLQLDLKPTQYLTQKTLLLQEYLNGNRRSGVVPQSEPETIMKVSIVCLVLMAAIVLVAARPDESSYTSKFDNINVDEILHSERLLNNYFKCLMDEGRCTAEGNELKRVLPDALATDCKKCSEKQREVIKKVIKFLVENKPELWDSLANKYDPDKKYRVKFEEEAKKLGINV</sequence>
<evidence type="ECO:0000259" key="10">
    <source>
        <dbReference type="PROSITE" id="PS50090"/>
    </source>
</evidence>
<evidence type="ECO:0000256" key="6">
    <source>
        <dbReference type="ARBA" id="ARBA00023163"/>
    </source>
</evidence>
<dbReference type="Pfam" id="PF25299">
    <property type="entry name" value="ZZ_ADA2"/>
    <property type="match status" value="1"/>
</dbReference>
<feature type="domain" description="SANT" evidence="12">
    <location>
        <begin position="70"/>
        <end position="122"/>
    </location>
</feature>
<dbReference type="PANTHER" id="PTHR12374">
    <property type="entry name" value="TRANSCRIPTIONAL ADAPTOR 2 ADA2 -RELATED"/>
    <property type="match status" value="1"/>
</dbReference>
<dbReference type="AlphaFoldDB" id="A0A2A3EPN6"/>